<evidence type="ECO:0000256" key="3">
    <source>
        <dbReference type="ARBA" id="ARBA00022989"/>
    </source>
</evidence>
<evidence type="ECO:0000256" key="5">
    <source>
        <dbReference type="SAM" id="Phobius"/>
    </source>
</evidence>
<dbReference type="InterPro" id="IPR019408">
    <property type="entry name" value="7TM_GPCR_serpentine_rcpt_Srab"/>
</dbReference>
<feature type="transmembrane region" description="Helical" evidence="5">
    <location>
        <begin position="38"/>
        <end position="56"/>
    </location>
</feature>
<reference evidence="6 7" key="1">
    <citation type="submission" date="2020-04" db="EMBL/GenBank/DDBJ databases">
        <authorList>
            <person name="Laetsch R D."/>
            <person name="Stevens L."/>
            <person name="Kumar S."/>
            <person name="Blaxter L. M."/>
        </authorList>
    </citation>
    <scope>NUCLEOTIDE SEQUENCE [LARGE SCALE GENOMIC DNA]</scope>
</reference>
<evidence type="ECO:0000313" key="6">
    <source>
        <dbReference type="EMBL" id="CAB3406704.1"/>
    </source>
</evidence>
<proteinExistence type="predicted"/>
<comment type="caution">
    <text evidence="6">The sequence shown here is derived from an EMBL/GenBank/DDBJ whole genome shotgun (WGS) entry which is preliminary data.</text>
</comment>
<dbReference type="Proteomes" id="UP000494206">
    <property type="component" value="Unassembled WGS sequence"/>
</dbReference>
<name>A0A8S1EZE3_9PELO</name>
<organism evidence="6 7">
    <name type="scientific">Caenorhabditis bovis</name>
    <dbReference type="NCBI Taxonomy" id="2654633"/>
    <lineage>
        <taxon>Eukaryota</taxon>
        <taxon>Metazoa</taxon>
        <taxon>Ecdysozoa</taxon>
        <taxon>Nematoda</taxon>
        <taxon>Chromadorea</taxon>
        <taxon>Rhabditida</taxon>
        <taxon>Rhabditina</taxon>
        <taxon>Rhabditomorpha</taxon>
        <taxon>Rhabditoidea</taxon>
        <taxon>Rhabditidae</taxon>
        <taxon>Peloderinae</taxon>
        <taxon>Caenorhabditis</taxon>
    </lineage>
</organism>
<keyword evidence="4 5" id="KW-0472">Membrane</keyword>
<evidence type="ECO:0000256" key="2">
    <source>
        <dbReference type="ARBA" id="ARBA00022692"/>
    </source>
</evidence>
<protein>
    <submittedName>
        <fullName evidence="6">Uncharacterized protein</fullName>
    </submittedName>
</protein>
<gene>
    <name evidence="6" type="ORF">CBOVIS_LOCUS8740</name>
</gene>
<evidence type="ECO:0000313" key="7">
    <source>
        <dbReference type="Proteomes" id="UP000494206"/>
    </source>
</evidence>
<evidence type="ECO:0000256" key="1">
    <source>
        <dbReference type="ARBA" id="ARBA00004141"/>
    </source>
</evidence>
<sequence>MCLLSVNKKFEMEKYSSLTNRYQVRESLRSLRALWTPVRMMLFVQIYFIVGSFLVYTNDSLQEIPRVILIMECNSI</sequence>
<dbReference type="AlphaFoldDB" id="A0A8S1EZE3"/>
<keyword evidence="7" id="KW-1185">Reference proteome</keyword>
<evidence type="ECO:0000256" key="4">
    <source>
        <dbReference type="ARBA" id="ARBA00023136"/>
    </source>
</evidence>
<dbReference type="EMBL" id="CADEPM010000005">
    <property type="protein sequence ID" value="CAB3406704.1"/>
    <property type="molecule type" value="Genomic_DNA"/>
</dbReference>
<dbReference type="GO" id="GO:0016020">
    <property type="term" value="C:membrane"/>
    <property type="evidence" value="ECO:0007669"/>
    <property type="project" value="UniProtKB-SubCell"/>
</dbReference>
<comment type="subcellular location">
    <subcellularLocation>
        <location evidence="1">Membrane</location>
        <topology evidence="1">Multi-pass membrane protein</topology>
    </subcellularLocation>
</comment>
<keyword evidence="2 5" id="KW-0812">Transmembrane</keyword>
<dbReference type="Pfam" id="PF10292">
    <property type="entry name" value="7TM_GPCR_Srab"/>
    <property type="match status" value="1"/>
</dbReference>
<accession>A0A8S1EZE3</accession>
<keyword evidence="3 5" id="KW-1133">Transmembrane helix</keyword>